<organism evidence="1 2">
    <name type="scientific">Fusarium solani subsp. cucurbitae</name>
    <name type="common">Neocosmosporum cucurbitae</name>
    <dbReference type="NCBI Taxonomy" id="2747967"/>
    <lineage>
        <taxon>Eukaryota</taxon>
        <taxon>Fungi</taxon>
        <taxon>Dikarya</taxon>
        <taxon>Ascomycota</taxon>
        <taxon>Pezizomycotina</taxon>
        <taxon>Sordariomycetes</taxon>
        <taxon>Hypocreomycetidae</taxon>
        <taxon>Hypocreales</taxon>
        <taxon>Nectriaceae</taxon>
        <taxon>Fusarium</taxon>
        <taxon>Fusarium solani species complex</taxon>
    </lineage>
</organism>
<protein>
    <submittedName>
        <fullName evidence="1">Uncharacterized protein</fullName>
    </submittedName>
</protein>
<reference evidence="1" key="1">
    <citation type="submission" date="2021-11" db="EMBL/GenBank/DDBJ databases">
        <title>Fusarium solani-melongenae Genome sequencing and assembly.</title>
        <authorList>
            <person name="Xie S."/>
            <person name="Huang L."/>
            <person name="Zhang X."/>
        </authorList>
    </citation>
    <scope>NUCLEOTIDE SEQUENCE</scope>
    <source>
        <strain evidence="1">CRI 24-3</strain>
    </source>
</reference>
<gene>
    <name evidence="1" type="ORF">LCI18_011621</name>
</gene>
<evidence type="ECO:0000313" key="1">
    <source>
        <dbReference type="EMBL" id="UPL00687.1"/>
    </source>
</evidence>
<proteinExistence type="predicted"/>
<accession>A0ACD3ZIL4</accession>
<evidence type="ECO:0000313" key="2">
    <source>
        <dbReference type="Proteomes" id="UP000830768"/>
    </source>
</evidence>
<dbReference type="Proteomes" id="UP000830768">
    <property type="component" value="Chromosome 10"/>
</dbReference>
<keyword evidence="2" id="KW-1185">Reference proteome</keyword>
<name>A0ACD3ZIL4_FUSSC</name>
<sequence>MERDVFSEFNHFMIHLDSEASAPELGIVRLLSDFSLALARLEEEAINDLSSDNARQAERILRGRIRDAINELPVTRQGEAWEKKSQRRLIWQRYYDRHELQRESEDTASGKLVVTQGSCQTATNPKRRWWRRFFVFKLVSKGYSVERSFSEIIKNIYVVVVFVKNFLSVTTHFFWKASQFLLHSCPSPEVTSAS</sequence>
<dbReference type="EMBL" id="CP090038">
    <property type="protein sequence ID" value="UPL00687.1"/>
    <property type="molecule type" value="Genomic_DNA"/>
</dbReference>